<accession>A0A0F9HVF5</accession>
<dbReference type="GO" id="GO:0003676">
    <property type="term" value="F:nucleic acid binding"/>
    <property type="evidence" value="ECO:0007669"/>
    <property type="project" value="InterPro"/>
</dbReference>
<sequence>MENTSKPRILFYDIETMAALVYTWSNYKTNVIATEQDWYMLSVAWSWVGDDNIYFSRKSKKKGDDKALVKRVWTLLDEADIVVAHNGDSFDQRKCNARFIELGMPPPSPYQTIDTKKIAARAAYNYSNKLDELSRRLGLGRKLDTLGFATWLGCAAENSKAWKLMEKYNIHDIVLLENLYYKLLPWIDSVNMAHWAEGKLACRRCGSRNVQKRGVRRTNASTFQTYRCNDCGGWSRAPKADKLRPGVR</sequence>
<gene>
    <name evidence="2" type="ORF">LCGC14_1656090</name>
</gene>
<proteinExistence type="predicted"/>
<dbReference type="InterPro" id="IPR036397">
    <property type="entry name" value="RNaseH_sf"/>
</dbReference>
<dbReference type="InterPro" id="IPR038720">
    <property type="entry name" value="YprB_RNase_H-like_dom"/>
</dbReference>
<protein>
    <recommendedName>
        <fullName evidence="1">YprB ribonuclease H-like domain-containing protein</fullName>
    </recommendedName>
</protein>
<evidence type="ECO:0000313" key="2">
    <source>
        <dbReference type="EMBL" id="KKM19396.1"/>
    </source>
</evidence>
<feature type="domain" description="YprB ribonuclease H-like" evidence="1">
    <location>
        <begin position="38"/>
        <end position="183"/>
    </location>
</feature>
<organism evidence="2">
    <name type="scientific">marine sediment metagenome</name>
    <dbReference type="NCBI Taxonomy" id="412755"/>
    <lineage>
        <taxon>unclassified sequences</taxon>
        <taxon>metagenomes</taxon>
        <taxon>ecological metagenomes</taxon>
    </lineage>
</organism>
<name>A0A0F9HVF5_9ZZZZ</name>
<reference evidence="2" key="1">
    <citation type="journal article" date="2015" name="Nature">
        <title>Complex archaea that bridge the gap between prokaryotes and eukaryotes.</title>
        <authorList>
            <person name="Spang A."/>
            <person name="Saw J.H."/>
            <person name="Jorgensen S.L."/>
            <person name="Zaremba-Niedzwiedzka K."/>
            <person name="Martijn J."/>
            <person name="Lind A.E."/>
            <person name="van Eijk R."/>
            <person name="Schleper C."/>
            <person name="Guy L."/>
            <person name="Ettema T.J."/>
        </authorList>
    </citation>
    <scope>NUCLEOTIDE SEQUENCE</scope>
</reference>
<comment type="caution">
    <text evidence="2">The sequence shown here is derived from an EMBL/GenBank/DDBJ whole genome shotgun (WGS) entry which is preliminary data.</text>
</comment>
<dbReference type="SUPFAM" id="SSF53098">
    <property type="entry name" value="Ribonuclease H-like"/>
    <property type="match status" value="1"/>
</dbReference>
<dbReference type="Pfam" id="PF13482">
    <property type="entry name" value="RNase_H_2"/>
    <property type="match status" value="1"/>
</dbReference>
<dbReference type="Gene3D" id="3.30.420.10">
    <property type="entry name" value="Ribonuclease H-like superfamily/Ribonuclease H"/>
    <property type="match status" value="1"/>
</dbReference>
<dbReference type="InterPro" id="IPR012337">
    <property type="entry name" value="RNaseH-like_sf"/>
</dbReference>
<dbReference type="AlphaFoldDB" id="A0A0F9HVF5"/>
<dbReference type="EMBL" id="LAZR01013997">
    <property type="protein sequence ID" value="KKM19396.1"/>
    <property type="molecule type" value="Genomic_DNA"/>
</dbReference>
<evidence type="ECO:0000259" key="1">
    <source>
        <dbReference type="Pfam" id="PF13482"/>
    </source>
</evidence>